<reference evidence="2 3" key="1">
    <citation type="submission" date="2023-01" db="EMBL/GenBank/DDBJ databases">
        <title>Cultivation and genomic characterization of new, ubiquitous marine nitrite-oxidizing bacteria from the Nitrospirales.</title>
        <authorList>
            <person name="Mueller A.J."/>
            <person name="Daebeler A."/>
            <person name="Herbold C.W."/>
            <person name="Kirkegaard R.H."/>
            <person name="Daims H."/>
        </authorList>
    </citation>
    <scope>NUCLEOTIDE SEQUENCE [LARGE SCALE GENOMIC DNA]</scope>
    <source>
        <strain evidence="2 3">DK</strain>
    </source>
</reference>
<dbReference type="AlphaFoldDB" id="A0AA96GNX5"/>
<protein>
    <submittedName>
        <fullName evidence="2">Uncharacterized protein</fullName>
    </submittedName>
</protein>
<name>A0AA96GNX5_9BACT</name>
<organism evidence="2 3">
    <name type="scientific">Candidatus Nitrospira neomarina</name>
    <dbReference type="NCBI Taxonomy" id="3020899"/>
    <lineage>
        <taxon>Bacteria</taxon>
        <taxon>Pseudomonadati</taxon>
        <taxon>Nitrospirota</taxon>
        <taxon>Nitrospiria</taxon>
        <taxon>Nitrospirales</taxon>
        <taxon>Nitrospiraceae</taxon>
        <taxon>Nitrospira</taxon>
    </lineage>
</organism>
<evidence type="ECO:0000313" key="2">
    <source>
        <dbReference type="EMBL" id="WNM63680.1"/>
    </source>
</evidence>
<dbReference type="Proteomes" id="UP001302494">
    <property type="component" value="Chromosome"/>
</dbReference>
<dbReference type="EMBL" id="CP116968">
    <property type="protein sequence ID" value="WNM63680.1"/>
    <property type="molecule type" value="Genomic_DNA"/>
</dbReference>
<feature type="region of interest" description="Disordered" evidence="1">
    <location>
        <begin position="40"/>
        <end position="80"/>
    </location>
</feature>
<evidence type="ECO:0000313" key="3">
    <source>
        <dbReference type="Proteomes" id="UP001302494"/>
    </source>
</evidence>
<sequence length="80" mass="9141">MTRWVNFWAAGGRHDGELAPSIILLVRLLNILDMWPFHEPMRDRGPQKKNSGVFKKARPARPQPLGRAERTDEYVSTAKG</sequence>
<keyword evidence="3" id="KW-1185">Reference proteome</keyword>
<evidence type="ECO:0000256" key="1">
    <source>
        <dbReference type="SAM" id="MobiDB-lite"/>
    </source>
</evidence>
<gene>
    <name evidence="2" type="ORF">PQG83_07970</name>
</gene>
<accession>A0AA96GNX5</accession>
<dbReference type="KEGG" id="nneo:PQG83_07970"/>
<proteinExistence type="predicted"/>
<dbReference type="RefSeq" id="WP_312748366.1">
    <property type="nucleotide sequence ID" value="NZ_CP116968.1"/>
</dbReference>